<feature type="compositionally biased region" description="Basic and acidic residues" evidence="1">
    <location>
        <begin position="1"/>
        <end position="10"/>
    </location>
</feature>
<dbReference type="AlphaFoldDB" id="A0A517L198"/>
<feature type="region of interest" description="Disordered" evidence="1">
    <location>
        <begin position="1"/>
        <end position="51"/>
    </location>
</feature>
<evidence type="ECO:0000313" key="2">
    <source>
        <dbReference type="EMBL" id="QDS69410.1"/>
    </source>
</evidence>
<reference evidence="2 3" key="1">
    <citation type="submission" date="2019-07" db="EMBL/GenBank/DDBJ databases">
        <title>Finished genome of Venturia effusa.</title>
        <authorList>
            <person name="Young C.A."/>
            <person name="Cox M.P."/>
            <person name="Ganley A.R.D."/>
            <person name="David W.J."/>
        </authorList>
    </citation>
    <scope>NUCLEOTIDE SEQUENCE [LARGE SCALE GENOMIC DNA]</scope>
    <source>
        <strain evidence="3">albino</strain>
    </source>
</reference>
<evidence type="ECO:0000256" key="1">
    <source>
        <dbReference type="SAM" id="MobiDB-lite"/>
    </source>
</evidence>
<dbReference type="OrthoDB" id="3825435at2759"/>
<feature type="compositionally biased region" description="Low complexity" evidence="1">
    <location>
        <begin position="25"/>
        <end position="40"/>
    </location>
</feature>
<evidence type="ECO:0000313" key="3">
    <source>
        <dbReference type="Proteomes" id="UP000316270"/>
    </source>
</evidence>
<accession>A0A517L198</accession>
<dbReference type="EMBL" id="CP042187">
    <property type="protein sequence ID" value="QDS69410.1"/>
    <property type="molecule type" value="Genomic_DNA"/>
</dbReference>
<organism evidence="2 3">
    <name type="scientific">Venturia effusa</name>
    <dbReference type="NCBI Taxonomy" id="50376"/>
    <lineage>
        <taxon>Eukaryota</taxon>
        <taxon>Fungi</taxon>
        <taxon>Dikarya</taxon>
        <taxon>Ascomycota</taxon>
        <taxon>Pezizomycotina</taxon>
        <taxon>Dothideomycetes</taxon>
        <taxon>Pleosporomycetidae</taxon>
        <taxon>Venturiales</taxon>
        <taxon>Venturiaceae</taxon>
        <taxon>Venturia</taxon>
    </lineage>
</organism>
<sequence length="522" mass="58578">MTSLNKRDAPPDQEDERPSKRCKSGKATASGGGAAARSASNTPHQSAPAHDRAAIEAKIAQLEETPLKPRFDWLQRLVDATKQLSPEEWVTANRKTAPVKFREQLFDDQVIVAISAITEALQREYGCKDENNNLQSNLYSLMSTTTLTNAKLRPVPPDYLDRARVARPRGLLMFPWVHDPSDCASRTTSDGVKKAAEKSDKHIILVTVDPCSDRLGIPCIVIHDSSTKCLQKKEELWKFIQGDIKMTVSNLGAFDYPEISDDSLRSSGTLMRVHCAQAAQQPNKWACGIHAILNAWAQAMSFPINPGCELDDRAYKLAIDIINLALDGRASSKMIAVFLVETDFVEYKLGQKYRPLRKGRINRYHNLRSWVDMDDQIHDERSKFKEQVEELKEIHAQELSIMRFNGEDVVAETSVDVGEPISPAAVDWFRVEFDHPQAKKDLDLTDSILRQRGAYKVKSSEQPSQRSKNALLSEVLSAVASGPEMGLDQQDQFETSIIMYRSRLEAPVNNIPDQHREEPATN</sequence>
<keyword evidence="3" id="KW-1185">Reference proteome</keyword>
<proteinExistence type="predicted"/>
<evidence type="ECO:0008006" key="4">
    <source>
        <dbReference type="Google" id="ProtNLM"/>
    </source>
</evidence>
<gene>
    <name evidence="2" type="ORF">FKW77_004956</name>
</gene>
<dbReference type="STRING" id="50376.A0A517L198"/>
<protein>
    <recommendedName>
        <fullName evidence="4">Ubiquitin-like protease family profile domain-containing protein</fullName>
    </recommendedName>
</protein>
<dbReference type="Proteomes" id="UP000316270">
    <property type="component" value="Chromosome 3"/>
</dbReference>
<name>A0A517L198_9PEZI</name>